<dbReference type="Pfam" id="PF02938">
    <property type="entry name" value="GAD"/>
    <property type="match status" value="1"/>
</dbReference>
<proteinExistence type="inferred from homology"/>
<evidence type="ECO:0000313" key="9">
    <source>
        <dbReference type="EMBL" id="HHI97488.1"/>
    </source>
</evidence>
<dbReference type="GO" id="GO:0005524">
    <property type="term" value="F:ATP binding"/>
    <property type="evidence" value="ECO:0007669"/>
    <property type="project" value="UniProtKB-UniRule"/>
</dbReference>
<dbReference type="SUPFAM" id="SSF50249">
    <property type="entry name" value="Nucleic acid-binding proteins"/>
    <property type="match status" value="1"/>
</dbReference>
<dbReference type="InterPro" id="IPR047090">
    <property type="entry name" value="AspRS_core"/>
</dbReference>
<dbReference type="Pfam" id="PF01336">
    <property type="entry name" value="tRNA_anti-codon"/>
    <property type="match status" value="1"/>
</dbReference>
<dbReference type="PANTHER" id="PTHR22594:SF5">
    <property type="entry name" value="ASPARTATE--TRNA LIGASE, MITOCHONDRIAL"/>
    <property type="match status" value="1"/>
</dbReference>
<dbReference type="InterPro" id="IPR012340">
    <property type="entry name" value="NA-bd_OB-fold"/>
</dbReference>
<keyword evidence="2 7" id="KW-0436">Ligase</keyword>
<dbReference type="SUPFAM" id="SSF55681">
    <property type="entry name" value="Class II aaRS and biotin synthetases"/>
    <property type="match status" value="1"/>
</dbReference>
<feature type="binding site" evidence="7">
    <location>
        <position position="227"/>
    </location>
    <ligand>
        <name>L-aspartate</name>
        <dbReference type="ChEBI" id="CHEBI:29991"/>
    </ligand>
</feature>
<dbReference type="GO" id="GO:0005737">
    <property type="term" value="C:cytoplasm"/>
    <property type="evidence" value="ECO:0007669"/>
    <property type="project" value="UniProtKB-SubCell"/>
</dbReference>
<dbReference type="SUPFAM" id="SSF55261">
    <property type="entry name" value="GAD domain-like"/>
    <property type="match status" value="1"/>
</dbReference>
<feature type="binding site" evidence="7">
    <location>
        <begin position="539"/>
        <end position="542"/>
    </location>
    <ligand>
        <name>ATP</name>
        <dbReference type="ChEBI" id="CHEBI:30616"/>
    </ligand>
</feature>
<keyword evidence="7" id="KW-0963">Cytoplasm</keyword>
<dbReference type="Proteomes" id="UP000886101">
    <property type="component" value="Unassembled WGS sequence"/>
</dbReference>
<dbReference type="InterPro" id="IPR006195">
    <property type="entry name" value="aa-tRNA-synth_II"/>
</dbReference>
<evidence type="ECO:0000256" key="1">
    <source>
        <dbReference type="ARBA" id="ARBA00006303"/>
    </source>
</evidence>
<dbReference type="NCBIfam" id="NF001750">
    <property type="entry name" value="PRK00476.1"/>
    <property type="match status" value="1"/>
</dbReference>
<comment type="function">
    <text evidence="7">Aspartyl-tRNA synthetase with relaxed tRNA specificity since it is able to aspartylate not only its cognate tRNA(Asp) but also tRNA(Asn). Reaction proceeds in two steps: L-aspartate is first activated by ATP to form Asp-AMP and then transferred to the acceptor end of tRNA(Asp/Asn).</text>
</comment>
<feature type="binding site" evidence="7">
    <location>
        <position position="494"/>
    </location>
    <ligand>
        <name>L-aspartate</name>
        <dbReference type="ChEBI" id="CHEBI:29991"/>
    </ligand>
</feature>
<accession>A0A7V5P097</accession>
<evidence type="ECO:0000256" key="7">
    <source>
        <dbReference type="HAMAP-Rule" id="MF_00044"/>
    </source>
</evidence>
<dbReference type="Gene3D" id="3.30.930.10">
    <property type="entry name" value="Bira Bifunctional Protein, Domain 2"/>
    <property type="match status" value="1"/>
</dbReference>
<dbReference type="HAMAP" id="MF_00044">
    <property type="entry name" value="Asp_tRNA_synth_type1"/>
    <property type="match status" value="1"/>
</dbReference>
<evidence type="ECO:0000259" key="8">
    <source>
        <dbReference type="PROSITE" id="PS50862"/>
    </source>
</evidence>
<dbReference type="Gene3D" id="3.30.1360.30">
    <property type="entry name" value="GAD-like domain"/>
    <property type="match status" value="1"/>
</dbReference>
<comment type="subunit">
    <text evidence="7">Homodimer.</text>
</comment>
<dbReference type="GO" id="GO:0050560">
    <property type="term" value="F:aspartate-tRNA(Asn) ligase activity"/>
    <property type="evidence" value="ECO:0007669"/>
    <property type="project" value="UniProtKB-EC"/>
</dbReference>
<dbReference type="CDD" id="cd04317">
    <property type="entry name" value="EcAspRS_like_N"/>
    <property type="match status" value="1"/>
</dbReference>
<keyword evidence="5 7" id="KW-0648">Protein biosynthesis</keyword>
<name>A0A7V5P097_9BACT</name>
<feature type="region of interest" description="Aspartate" evidence="7">
    <location>
        <begin position="205"/>
        <end position="208"/>
    </location>
</feature>
<comment type="catalytic activity">
    <reaction evidence="7">
        <text>tRNA(Asx) + L-aspartate + ATP = L-aspartyl-tRNA(Asx) + AMP + diphosphate</text>
        <dbReference type="Rhea" id="RHEA:18349"/>
        <dbReference type="Rhea" id="RHEA-COMP:9710"/>
        <dbReference type="Rhea" id="RHEA-COMP:9711"/>
        <dbReference type="ChEBI" id="CHEBI:29991"/>
        <dbReference type="ChEBI" id="CHEBI:30616"/>
        <dbReference type="ChEBI" id="CHEBI:33019"/>
        <dbReference type="ChEBI" id="CHEBI:78442"/>
        <dbReference type="ChEBI" id="CHEBI:78516"/>
        <dbReference type="ChEBI" id="CHEBI:456215"/>
        <dbReference type="EC" id="6.1.1.23"/>
    </reaction>
</comment>
<feature type="binding site" evidence="7">
    <location>
        <begin position="227"/>
        <end position="229"/>
    </location>
    <ligand>
        <name>ATP</name>
        <dbReference type="ChEBI" id="CHEBI:30616"/>
    </ligand>
</feature>
<dbReference type="InterPro" id="IPR047089">
    <property type="entry name" value="Asp-tRNA-ligase_1_N"/>
</dbReference>
<feature type="binding site" evidence="7">
    <location>
        <position position="453"/>
    </location>
    <ligand>
        <name>L-aspartate</name>
        <dbReference type="ChEBI" id="CHEBI:29991"/>
    </ligand>
</feature>
<dbReference type="PRINTS" id="PR01042">
    <property type="entry name" value="TRNASYNTHASP"/>
</dbReference>
<dbReference type="EMBL" id="DROK01000187">
    <property type="protein sequence ID" value="HHI97488.1"/>
    <property type="molecule type" value="Genomic_DNA"/>
</dbReference>
<evidence type="ECO:0000256" key="4">
    <source>
        <dbReference type="ARBA" id="ARBA00022840"/>
    </source>
</evidence>
<sequence length="599" mass="69072">MDLLGDWKRTHHCGELRTTHLGQEVTLMGWVLRRRDHGGVIFIDLRDREGITQVVFEPEINPQTHQHAHRLRAEYCIAVKGRVRRRPEGMENPKIPTGEIEVEAYELRILNTSKTPPFPLDEEIEVAEVHRLKYRYLDLRRPKMLEALRFRHRVAQAARSFLDQKGFIEIETPFLTKSTPEGARDYLVPSRLYPGKFYALPQSPQLFKQILMIAGFDRYYQIVRCFRDEDLRADRQPEFTQLDLEMSFVTEKDVMDVLEELVCYVFKNTLGVELERPFPVLTYQEALEKYGTDRPDLRFGLELVTLSEIFTQTKFRVFAEVLQKGGLIKGICVPHDFSRKELDDLTSLANELGAKGLAWIKVREGNELQSPIVKFFSEEEIKGLLEAFKPEAGSTIFFVADQPGVVNEVLAELRVVLAEKIGLIPEKEFKFCWVVDFPLLEWDEEEGRYVAMHHPFTSPKEEDLPILEEAPEKVRSRAYDLVLNGVEVGGGSIRIHRPDIQERVFRLLKIGPEEAREKFGFLLEALEYGAPPHGGFAFGFDRLVMLMLGRRSIREVIAFPKTQRAQCLLTGAPAPVTMTQLTELHLLPGWELKKSEKKQ</sequence>
<dbReference type="Gene3D" id="2.40.50.140">
    <property type="entry name" value="Nucleic acid-binding proteins"/>
    <property type="match status" value="1"/>
</dbReference>
<dbReference type="InterPro" id="IPR045864">
    <property type="entry name" value="aa-tRNA-synth_II/BPL/LPL"/>
</dbReference>
<keyword evidence="3 7" id="KW-0547">Nucleotide-binding</keyword>
<reference evidence="9" key="1">
    <citation type="journal article" date="2020" name="mSystems">
        <title>Genome- and Community-Level Interaction Insights into Carbon Utilization and Element Cycling Functions of Hydrothermarchaeota in Hydrothermal Sediment.</title>
        <authorList>
            <person name="Zhou Z."/>
            <person name="Liu Y."/>
            <person name="Xu W."/>
            <person name="Pan J."/>
            <person name="Luo Z.H."/>
            <person name="Li M."/>
        </authorList>
    </citation>
    <scope>NUCLEOTIDE SEQUENCE [LARGE SCALE GENOMIC DNA]</scope>
    <source>
        <strain evidence="9">HyVt-533</strain>
    </source>
</reference>
<feature type="site" description="Important for tRNA non-discrimination" evidence="7">
    <location>
        <position position="37"/>
    </location>
</feature>
<comment type="similarity">
    <text evidence="1 7">Belongs to the class-II aminoacyl-tRNA synthetase family. Type 1 subfamily.</text>
</comment>
<keyword evidence="6 7" id="KW-0030">Aminoacyl-tRNA synthetase</keyword>
<dbReference type="Pfam" id="PF00152">
    <property type="entry name" value="tRNA-synt_2"/>
    <property type="match status" value="1"/>
</dbReference>
<feature type="domain" description="Aminoacyl-transfer RNA synthetases class-II family profile" evidence="8">
    <location>
        <begin position="148"/>
        <end position="560"/>
    </location>
</feature>
<dbReference type="InterPro" id="IPR004365">
    <property type="entry name" value="NA-bd_OB_tRNA"/>
</dbReference>
<dbReference type="AlphaFoldDB" id="A0A7V5P097"/>
<gene>
    <name evidence="7 9" type="primary">aspS</name>
    <name evidence="9" type="ORF">ENJ96_06515</name>
</gene>
<dbReference type="NCBIfam" id="TIGR00459">
    <property type="entry name" value="aspS_bact"/>
    <property type="match status" value="1"/>
</dbReference>
<dbReference type="PROSITE" id="PS50862">
    <property type="entry name" value="AA_TRNA_LIGASE_II"/>
    <property type="match status" value="1"/>
</dbReference>
<evidence type="ECO:0000256" key="6">
    <source>
        <dbReference type="ARBA" id="ARBA00023146"/>
    </source>
</evidence>
<dbReference type="InterPro" id="IPR004524">
    <property type="entry name" value="Asp-tRNA-ligase_1"/>
</dbReference>
<keyword evidence="4 7" id="KW-0067">ATP-binding</keyword>
<feature type="site" description="Important for tRNA non-discrimination" evidence="7">
    <location>
        <position position="89"/>
    </location>
</feature>
<organism evidence="9">
    <name type="scientific">Thermodesulfatator atlanticus</name>
    <dbReference type="NCBI Taxonomy" id="501497"/>
    <lineage>
        <taxon>Bacteria</taxon>
        <taxon>Pseudomonadati</taxon>
        <taxon>Thermodesulfobacteriota</taxon>
        <taxon>Thermodesulfobacteria</taxon>
        <taxon>Thermodesulfobacteriales</taxon>
        <taxon>Thermodesulfatatoraceae</taxon>
        <taxon>Thermodesulfatator</taxon>
    </lineage>
</organism>
<dbReference type="GO" id="GO:0003676">
    <property type="term" value="F:nucleic acid binding"/>
    <property type="evidence" value="ECO:0007669"/>
    <property type="project" value="InterPro"/>
</dbReference>
<protein>
    <recommendedName>
        <fullName evidence="7">Aspartate--tRNA(Asp/Asn) ligase</fullName>
        <ecNumber evidence="7">6.1.1.23</ecNumber>
    </recommendedName>
    <alternativeName>
        <fullName evidence="7">Aspartyl-tRNA synthetase</fullName>
        <shortName evidence="7">AspRS</shortName>
    </alternativeName>
    <alternativeName>
        <fullName evidence="7">Non-discriminating aspartyl-tRNA synthetase</fullName>
        <shortName evidence="7">ND-AspRS</shortName>
    </alternativeName>
</protein>
<feature type="binding site" evidence="7">
    <location>
        <position position="236"/>
    </location>
    <ligand>
        <name>ATP</name>
        <dbReference type="ChEBI" id="CHEBI:30616"/>
    </ligand>
</feature>
<dbReference type="InterPro" id="IPR004115">
    <property type="entry name" value="GAD-like_sf"/>
</dbReference>
<evidence type="ECO:0000256" key="2">
    <source>
        <dbReference type="ARBA" id="ARBA00022598"/>
    </source>
</evidence>
<dbReference type="PANTHER" id="PTHR22594">
    <property type="entry name" value="ASPARTYL/LYSYL-TRNA SYNTHETASE"/>
    <property type="match status" value="1"/>
</dbReference>
<dbReference type="EC" id="6.1.1.23" evidence="7"/>
<dbReference type="GO" id="GO:0006422">
    <property type="term" value="P:aspartyl-tRNA aminoacylation"/>
    <property type="evidence" value="ECO:0007669"/>
    <property type="project" value="UniProtKB-UniRule"/>
</dbReference>
<dbReference type="GO" id="GO:0004815">
    <property type="term" value="F:aspartate-tRNA ligase activity"/>
    <property type="evidence" value="ECO:0007669"/>
    <property type="project" value="UniProtKB-UniRule"/>
</dbReference>
<evidence type="ECO:0000256" key="3">
    <source>
        <dbReference type="ARBA" id="ARBA00022741"/>
    </source>
</evidence>
<feature type="binding site" evidence="7">
    <location>
        <position position="487"/>
    </location>
    <ligand>
        <name>ATP</name>
        <dbReference type="ChEBI" id="CHEBI:30616"/>
    </ligand>
</feature>
<dbReference type="InterPro" id="IPR029351">
    <property type="entry name" value="GAD_dom"/>
</dbReference>
<comment type="caution">
    <text evidence="9">The sequence shown here is derived from an EMBL/GenBank/DDBJ whole genome shotgun (WGS) entry which is preliminary data.</text>
</comment>
<evidence type="ECO:0000256" key="5">
    <source>
        <dbReference type="ARBA" id="ARBA00022917"/>
    </source>
</evidence>
<dbReference type="CDD" id="cd00777">
    <property type="entry name" value="AspRS_core"/>
    <property type="match status" value="1"/>
</dbReference>
<dbReference type="InterPro" id="IPR004364">
    <property type="entry name" value="Aa-tRNA-synt_II"/>
</dbReference>
<feature type="binding site" evidence="7">
    <location>
        <position position="181"/>
    </location>
    <ligand>
        <name>L-aspartate</name>
        <dbReference type="ChEBI" id="CHEBI:29991"/>
    </ligand>
</feature>
<dbReference type="InterPro" id="IPR002312">
    <property type="entry name" value="Asp/Asn-tRNA-synth_IIb"/>
</dbReference>
<comment type="subcellular location">
    <subcellularLocation>
        <location evidence="7">Cytoplasm</location>
    </subcellularLocation>
</comment>